<dbReference type="Gene3D" id="3.30.230.10">
    <property type="match status" value="1"/>
</dbReference>
<evidence type="ECO:0000313" key="10">
    <source>
        <dbReference type="Proteomes" id="UP001203512"/>
    </source>
</evidence>
<keyword evidence="3 6" id="KW-0255">Endonuclease</keyword>
<sequence length="152" mass="16546">MRRRADFLAANRGRRAPMPGFVLLVRERADGDPAMRIGITVTKKIGGAVIRNRMKRRFRVLARELLPVHGVAGADHVLIGRSEGIERDFALLRAELEKALGKVMSRSVGDAPRKAKKRPARAKDQKHSPDAAMPGNGSSGFPASQKQGESSS</sequence>
<accession>A0ABT0DU26</accession>
<keyword evidence="5 6" id="KW-0694">RNA-binding</keyword>
<evidence type="ECO:0000256" key="2">
    <source>
        <dbReference type="ARBA" id="ARBA00022722"/>
    </source>
</evidence>
<dbReference type="GO" id="GO:0004526">
    <property type="term" value="F:ribonuclease P activity"/>
    <property type="evidence" value="ECO:0007669"/>
    <property type="project" value="UniProtKB-EC"/>
</dbReference>
<keyword evidence="10" id="KW-1185">Reference proteome</keyword>
<evidence type="ECO:0000256" key="4">
    <source>
        <dbReference type="ARBA" id="ARBA00022801"/>
    </source>
</evidence>
<keyword evidence="1 6" id="KW-0819">tRNA processing</keyword>
<dbReference type="SUPFAM" id="SSF54211">
    <property type="entry name" value="Ribosomal protein S5 domain 2-like"/>
    <property type="match status" value="1"/>
</dbReference>
<evidence type="ECO:0000313" key="9">
    <source>
        <dbReference type="EMBL" id="MCK0530619.1"/>
    </source>
</evidence>
<evidence type="ECO:0000256" key="8">
    <source>
        <dbReference type="SAM" id="MobiDB-lite"/>
    </source>
</evidence>
<organism evidence="9 10">
    <name type="scientific">Sphingobium agri</name>
    <dbReference type="NCBI Taxonomy" id="2933566"/>
    <lineage>
        <taxon>Bacteria</taxon>
        <taxon>Pseudomonadati</taxon>
        <taxon>Pseudomonadota</taxon>
        <taxon>Alphaproteobacteria</taxon>
        <taxon>Sphingomonadales</taxon>
        <taxon>Sphingomonadaceae</taxon>
        <taxon>Sphingobium</taxon>
    </lineage>
</organism>
<dbReference type="Pfam" id="PF00825">
    <property type="entry name" value="Ribonuclease_P"/>
    <property type="match status" value="1"/>
</dbReference>
<dbReference type="InterPro" id="IPR014721">
    <property type="entry name" value="Ribsml_uS5_D2-typ_fold_subgr"/>
</dbReference>
<dbReference type="PANTHER" id="PTHR33992:SF1">
    <property type="entry name" value="RIBONUCLEASE P PROTEIN COMPONENT"/>
    <property type="match status" value="1"/>
</dbReference>
<dbReference type="NCBIfam" id="TIGR00188">
    <property type="entry name" value="rnpA"/>
    <property type="match status" value="1"/>
</dbReference>
<name>A0ABT0DU26_9SPHN</name>
<keyword evidence="2 6" id="KW-0540">Nuclease</keyword>
<comment type="caution">
    <text evidence="9">The sequence shown here is derived from an EMBL/GenBank/DDBJ whole genome shotgun (WGS) entry which is preliminary data.</text>
</comment>
<feature type="compositionally biased region" description="Polar residues" evidence="8">
    <location>
        <begin position="139"/>
        <end position="152"/>
    </location>
</feature>
<dbReference type="HAMAP" id="MF_00227">
    <property type="entry name" value="RNase_P"/>
    <property type="match status" value="1"/>
</dbReference>
<gene>
    <name evidence="6 9" type="primary">rnpA</name>
    <name evidence="9" type="ORF">MU848_03355</name>
</gene>
<evidence type="ECO:0000256" key="7">
    <source>
        <dbReference type="NCBIfam" id="TIGR00188"/>
    </source>
</evidence>
<evidence type="ECO:0000256" key="3">
    <source>
        <dbReference type="ARBA" id="ARBA00022759"/>
    </source>
</evidence>
<proteinExistence type="inferred from homology"/>
<feature type="region of interest" description="Disordered" evidence="8">
    <location>
        <begin position="103"/>
        <end position="152"/>
    </location>
</feature>
<dbReference type="InterPro" id="IPR020568">
    <property type="entry name" value="Ribosomal_Su5_D2-typ_SF"/>
</dbReference>
<dbReference type="RefSeq" id="WP_247230220.1">
    <property type="nucleotide sequence ID" value="NZ_JALKHS010000006.1"/>
</dbReference>
<dbReference type="InterPro" id="IPR000100">
    <property type="entry name" value="RNase_P"/>
</dbReference>
<dbReference type="EC" id="3.1.26.5" evidence="6 7"/>
<evidence type="ECO:0000256" key="6">
    <source>
        <dbReference type="HAMAP-Rule" id="MF_00227"/>
    </source>
</evidence>
<comment type="subunit">
    <text evidence="6">Consists of a catalytic RNA component (M1 or rnpB) and a protein subunit.</text>
</comment>
<dbReference type="EMBL" id="JALKHS010000006">
    <property type="protein sequence ID" value="MCK0530619.1"/>
    <property type="molecule type" value="Genomic_DNA"/>
</dbReference>
<dbReference type="PANTHER" id="PTHR33992">
    <property type="entry name" value="RIBONUCLEASE P PROTEIN COMPONENT"/>
    <property type="match status" value="1"/>
</dbReference>
<reference evidence="9 10" key="1">
    <citation type="submission" date="2022-04" db="EMBL/GenBank/DDBJ databases">
        <authorList>
            <person name="Huq M.A."/>
        </authorList>
    </citation>
    <scope>NUCLEOTIDE SEQUENCE [LARGE SCALE GENOMIC DNA]</scope>
    <source>
        <strain evidence="9 10">MAH-33</strain>
    </source>
</reference>
<comment type="function">
    <text evidence="6">RNaseP catalyzes the removal of the 5'-leader sequence from pre-tRNA to produce the mature 5'-terminus. It can also cleave other RNA substrates such as 4.5S RNA. The protein component plays an auxiliary but essential role in vivo by binding to the 5'-leader sequence and broadening the substrate specificity of the ribozyme.</text>
</comment>
<comment type="catalytic activity">
    <reaction evidence="6">
        <text>Endonucleolytic cleavage of RNA, removing 5'-extranucleotides from tRNA precursor.</text>
        <dbReference type="EC" id="3.1.26.5"/>
    </reaction>
</comment>
<dbReference type="Proteomes" id="UP001203512">
    <property type="component" value="Unassembled WGS sequence"/>
</dbReference>
<evidence type="ECO:0000256" key="5">
    <source>
        <dbReference type="ARBA" id="ARBA00022884"/>
    </source>
</evidence>
<evidence type="ECO:0000256" key="1">
    <source>
        <dbReference type="ARBA" id="ARBA00022694"/>
    </source>
</evidence>
<protein>
    <recommendedName>
        <fullName evidence="6 7">Ribonuclease P protein component</fullName>
        <shortName evidence="6">RNase P protein</shortName>
        <shortName evidence="6">RNaseP protein</shortName>
        <ecNumber evidence="6 7">3.1.26.5</ecNumber>
    </recommendedName>
    <alternativeName>
        <fullName evidence="6">Protein C5</fullName>
    </alternativeName>
</protein>
<comment type="similarity">
    <text evidence="6">Belongs to the RnpA family.</text>
</comment>
<keyword evidence="4 6" id="KW-0378">Hydrolase</keyword>